<evidence type="ECO:0000313" key="4">
    <source>
        <dbReference type="Proteomes" id="UP000664554"/>
    </source>
</evidence>
<accession>A0ABS3NNQ6</accession>
<dbReference type="Pfam" id="PF03235">
    <property type="entry name" value="GmrSD_N"/>
    <property type="match status" value="1"/>
</dbReference>
<evidence type="ECO:0000259" key="2">
    <source>
        <dbReference type="Pfam" id="PF03235"/>
    </source>
</evidence>
<dbReference type="InterPro" id="IPR002711">
    <property type="entry name" value="HNH"/>
</dbReference>
<evidence type="ECO:0000313" key="3">
    <source>
        <dbReference type="EMBL" id="MBO1531047.1"/>
    </source>
</evidence>
<dbReference type="CDD" id="cd00085">
    <property type="entry name" value="HNHc"/>
    <property type="match status" value="1"/>
</dbReference>
<gene>
    <name evidence="3" type="ORF">J3492_07440</name>
</gene>
<dbReference type="Proteomes" id="UP000664554">
    <property type="component" value="Unassembled WGS sequence"/>
</dbReference>
<proteinExistence type="predicted"/>
<organism evidence="3 4">
    <name type="scientific">Psychrobacter coccoides</name>
    <dbReference type="NCBI Taxonomy" id="2818440"/>
    <lineage>
        <taxon>Bacteria</taxon>
        <taxon>Pseudomonadati</taxon>
        <taxon>Pseudomonadota</taxon>
        <taxon>Gammaproteobacteria</taxon>
        <taxon>Moraxellales</taxon>
        <taxon>Moraxellaceae</taxon>
        <taxon>Psychrobacter</taxon>
    </lineage>
</organism>
<dbReference type="RefSeq" id="WP_207991175.1">
    <property type="nucleotide sequence ID" value="NZ_JAGBKM010000011.1"/>
</dbReference>
<evidence type="ECO:0000259" key="1">
    <source>
        <dbReference type="Pfam" id="PF01844"/>
    </source>
</evidence>
<dbReference type="EMBL" id="JAGBKM010000011">
    <property type="protein sequence ID" value="MBO1531047.1"/>
    <property type="molecule type" value="Genomic_DNA"/>
</dbReference>
<keyword evidence="4" id="KW-1185">Reference proteome</keyword>
<dbReference type="PANTHER" id="PTHR39639:SF1">
    <property type="entry name" value="DUF262 DOMAIN-CONTAINING PROTEIN"/>
    <property type="match status" value="1"/>
</dbReference>
<dbReference type="Gene3D" id="1.10.30.50">
    <property type="match status" value="1"/>
</dbReference>
<dbReference type="InterPro" id="IPR003615">
    <property type="entry name" value="HNH_nuc"/>
</dbReference>
<dbReference type="PANTHER" id="PTHR39639">
    <property type="entry name" value="CHROMOSOME 16, WHOLE GENOME SHOTGUN SEQUENCE"/>
    <property type="match status" value="1"/>
</dbReference>
<reference evidence="3 4" key="1">
    <citation type="submission" date="2021-03" db="EMBL/GenBank/DDBJ databases">
        <authorList>
            <person name="Shang D.-D."/>
            <person name="Du Z.-J."/>
            <person name="Chen G.-J."/>
        </authorList>
    </citation>
    <scope>NUCLEOTIDE SEQUENCE [LARGE SCALE GENOMIC DNA]</scope>
    <source>
        <strain evidence="3 4">F1192</strain>
    </source>
</reference>
<name>A0ABS3NNQ6_9GAMM</name>
<comment type="caution">
    <text evidence="3">The sequence shown here is derived from an EMBL/GenBank/DDBJ whole genome shotgun (WGS) entry which is preliminary data.</text>
</comment>
<feature type="domain" description="HNH" evidence="1">
    <location>
        <begin position="410"/>
        <end position="461"/>
    </location>
</feature>
<dbReference type="InterPro" id="IPR004919">
    <property type="entry name" value="GmrSD_N"/>
</dbReference>
<sequence length="465" mass="55412">MAFNPKTEYTIEQKIYIIKEFHDYPSEFVTRPPYQRKAVWSTKKKQALMDSLIRKYYVPQLVLREVRVSDSSSVSEVIDGQQRITTVVDFFKDKYTLPKSLEDIDSKLVGKRYSEISDDHKRFIDRLSFKTDVIKNIEQKENVDHQIIATEIFRRLQEGENLNYMEIAHAQLSSLSRNFIVKYSDDQTFDFEQYHPVDSNPNKLKFFQLLNVSNERMKHLQFMARFTMIENSVTGYADLSDKKIEQFINDEKKDAGIGNYDYENRAESKSVIRNLDEFYKIFQNDPMIKDGSPIKELSVEYFIISLYLLIRHLKKHYVIEDKERKVIRDFVLYFHDRWRNYDESTDFDMLTFSNNRQQGENDLATRDRVMRQVFFEYIDKNNFKFIDKDLKRSFSELERIKIYREAHGVCQLCLDEGKSRREAEVPWSDYQADHVVPHSKGGETILNNAQLLCSFHNLRKSDKQV</sequence>
<protein>
    <submittedName>
        <fullName evidence="3">DUF262 domain-containing protein</fullName>
    </submittedName>
</protein>
<feature type="domain" description="GmrSD restriction endonucleases N-terminal" evidence="2">
    <location>
        <begin position="29"/>
        <end position="172"/>
    </location>
</feature>
<dbReference type="Pfam" id="PF01844">
    <property type="entry name" value="HNH"/>
    <property type="match status" value="1"/>
</dbReference>